<evidence type="ECO:0000313" key="2">
    <source>
        <dbReference type="Proteomes" id="UP000035900"/>
    </source>
</evidence>
<protein>
    <submittedName>
        <fullName evidence="1">Uncharacterized protein</fullName>
    </submittedName>
</protein>
<proteinExistence type="predicted"/>
<dbReference type="EMBL" id="LFNG01000024">
    <property type="protein sequence ID" value="KMQ70247.1"/>
    <property type="molecule type" value="Genomic_DNA"/>
</dbReference>
<organism evidence="1 2">
    <name type="scientific">Chryseobacterium koreense CCUG 49689</name>
    <dbReference type="NCBI Taxonomy" id="1304281"/>
    <lineage>
        <taxon>Bacteria</taxon>
        <taxon>Pseudomonadati</taxon>
        <taxon>Bacteroidota</taxon>
        <taxon>Flavobacteriia</taxon>
        <taxon>Flavobacteriales</taxon>
        <taxon>Weeksellaceae</taxon>
        <taxon>Chryseobacterium group</taxon>
        <taxon>Chryseobacterium</taxon>
    </lineage>
</organism>
<gene>
    <name evidence="1" type="ORF">ACM44_13420</name>
</gene>
<evidence type="ECO:0000313" key="1">
    <source>
        <dbReference type="EMBL" id="KMQ70247.1"/>
    </source>
</evidence>
<name>A0A0J7IWB7_9FLAO</name>
<keyword evidence="2" id="KW-1185">Reference proteome</keyword>
<comment type="caution">
    <text evidence="1">The sequence shown here is derived from an EMBL/GenBank/DDBJ whole genome shotgun (WGS) entry which is preliminary data.</text>
</comment>
<accession>A0A0J7IWB7</accession>
<reference evidence="1 2" key="1">
    <citation type="journal article" date="2004" name="Int. J. Syst. Evol. Microbiol.">
        <title>Kaistella koreensis gen. nov., sp. nov., a novel member of the Chryseobacterium-Bergeyella-Riemerella branch.</title>
        <authorList>
            <person name="Kim M.K."/>
            <person name="Im W.T."/>
            <person name="Shin Y.K."/>
            <person name="Lim J.H."/>
            <person name="Kim S.H."/>
            <person name="Lee B.C."/>
            <person name="Park M.Y."/>
            <person name="Lee K.Y."/>
            <person name="Lee S.T."/>
        </authorList>
    </citation>
    <scope>NUCLEOTIDE SEQUENCE [LARGE SCALE GENOMIC DNA]</scope>
    <source>
        <strain evidence="1 2">CCUG 49689</strain>
    </source>
</reference>
<dbReference type="PATRIC" id="fig|1304281.5.peg.2896"/>
<dbReference type="Proteomes" id="UP000035900">
    <property type="component" value="Unassembled WGS sequence"/>
</dbReference>
<dbReference type="STRING" id="1304281.ACM44_13420"/>
<sequence length="89" mass="9716">MNKVQQGQTFLDMVLQLTGDFSEVIEASLLNDKSLSEDVAIGTEITVKMQATSMMSNRPATAIMGMQTNIPIERGGIGYMEIGKTFKVN</sequence>
<dbReference type="AlphaFoldDB" id="A0A0J7IWB7"/>